<proteinExistence type="predicted"/>
<protein>
    <submittedName>
        <fullName evidence="2">Uncharacterized protein</fullName>
    </submittedName>
</protein>
<organism evidence="2 3">
    <name type="scientific">Helcococcus kunzii ATCC 51366</name>
    <dbReference type="NCBI Taxonomy" id="883114"/>
    <lineage>
        <taxon>Bacteria</taxon>
        <taxon>Bacillati</taxon>
        <taxon>Bacillota</taxon>
        <taxon>Tissierellia</taxon>
        <taxon>Tissierellales</taxon>
        <taxon>Peptoniphilaceae</taxon>
        <taxon>Helcococcus</taxon>
    </lineage>
</organism>
<dbReference type="EMBL" id="AGEI01000012">
    <property type="protein sequence ID" value="EHR35487.1"/>
    <property type="molecule type" value="Genomic_DNA"/>
</dbReference>
<dbReference type="HOGENOM" id="CLU_2617141_0_0_9"/>
<keyword evidence="1" id="KW-0472">Membrane</keyword>
<accession>H3NM78</accession>
<reference evidence="2 3" key="1">
    <citation type="submission" date="2012-01" db="EMBL/GenBank/DDBJ databases">
        <title>The Genome Sequence of Helcococcus kunzii ATCC 51366.</title>
        <authorList>
            <consortium name="The Broad Institute Genome Sequencing Platform"/>
            <person name="Earl A."/>
            <person name="Ward D."/>
            <person name="Feldgarden M."/>
            <person name="Gevers D."/>
            <person name="Huys G."/>
            <person name="Young S.K."/>
            <person name="Zeng Q."/>
            <person name="Gargeya S."/>
            <person name="Fitzgerald M."/>
            <person name="Haas B."/>
            <person name="Abouelleil A."/>
            <person name="Alvarado L."/>
            <person name="Arachchi H.M."/>
            <person name="Berlin A."/>
            <person name="Chapman S.B."/>
            <person name="Gearin G."/>
            <person name="Goldberg J."/>
            <person name="Griggs A."/>
            <person name="Gujja S."/>
            <person name="Hansen M."/>
            <person name="Heiman D."/>
            <person name="Howarth C."/>
            <person name="Larimer J."/>
            <person name="Lui A."/>
            <person name="MacDonald P.J.P."/>
            <person name="McCowen C."/>
            <person name="Montmayeur A."/>
            <person name="Murphy C."/>
            <person name="Neiman D."/>
            <person name="Pearson M."/>
            <person name="Priest M."/>
            <person name="Roberts A."/>
            <person name="Saif S."/>
            <person name="Shea T."/>
            <person name="Sisk P."/>
            <person name="Stolte C."/>
            <person name="Sykes S."/>
            <person name="Wortman J."/>
            <person name="Nusbaum C."/>
            <person name="Birren B."/>
        </authorList>
    </citation>
    <scope>NUCLEOTIDE SEQUENCE [LARGE SCALE GENOMIC DNA]</scope>
    <source>
        <strain evidence="2 3">ATCC 51366</strain>
    </source>
</reference>
<evidence type="ECO:0000313" key="2">
    <source>
        <dbReference type="EMBL" id="EHR35487.1"/>
    </source>
</evidence>
<evidence type="ECO:0000313" key="3">
    <source>
        <dbReference type="Proteomes" id="UP000004191"/>
    </source>
</evidence>
<comment type="caution">
    <text evidence="2">The sequence shown here is derived from an EMBL/GenBank/DDBJ whole genome shotgun (WGS) entry which is preliminary data.</text>
</comment>
<evidence type="ECO:0000256" key="1">
    <source>
        <dbReference type="SAM" id="Phobius"/>
    </source>
</evidence>
<feature type="transmembrane region" description="Helical" evidence="1">
    <location>
        <begin position="45"/>
        <end position="67"/>
    </location>
</feature>
<keyword evidence="1" id="KW-1133">Transmembrane helix</keyword>
<sequence length="78" mass="9338">MCTNNNLNNTMFKLNYISSILFLIFTLAIRFYYAQTWGDKTFYKYGRAVGVFYISIILTIVSIYYTIRFYKKLKKADK</sequence>
<dbReference type="Proteomes" id="UP000004191">
    <property type="component" value="Unassembled WGS sequence"/>
</dbReference>
<keyword evidence="1" id="KW-0812">Transmembrane</keyword>
<dbReference type="AlphaFoldDB" id="H3NM78"/>
<name>H3NM78_9FIRM</name>
<keyword evidence="3" id="KW-1185">Reference proteome</keyword>
<gene>
    <name evidence="2" type="ORF">HMPREF9709_00439</name>
</gene>
<feature type="transmembrane region" description="Helical" evidence="1">
    <location>
        <begin position="12"/>
        <end position="33"/>
    </location>
</feature>